<dbReference type="AlphaFoldDB" id="A0A504XZ73"/>
<name>A0A504XZ73_LEIDO</name>
<comment type="caution">
    <text evidence="1">The sequence shown here is derived from an EMBL/GenBank/DDBJ whole genome shotgun (WGS) entry which is preliminary data.</text>
</comment>
<sequence>MQLRTAKVMLGDDIIIEVDILFDDACGLFSSAHENMWRSESAIVKTTLIASSTYPVSSSRPGTLAPTWRLLCGTAVLHTRARGERSKLRELLMECPGDMFVVLLIAVTTSEFAVASVRAAAAPMDVGVAQDAPHLQERTAKKSRDLC</sequence>
<organism evidence="1 2">
    <name type="scientific">Leishmania donovani</name>
    <dbReference type="NCBI Taxonomy" id="5661"/>
    <lineage>
        <taxon>Eukaryota</taxon>
        <taxon>Discoba</taxon>
        <taxon>Euglenozoa</taxon>
        <taxon>Kinetoplastea</taxon>
        <taxon>Metakinetoplastina</taxon>
        <taxon>Trypanosomatida</taxon>
        <taxon>Trypanosomatidae</taxon>
        <taxon>Leishmaniinae</taxon>
        <taxon>Leishmania</taxon>
    </lineage>
</organism>
<gene>
    <name evidence="1" type="ORF">CGC20_2205</name>
</gene>
<accession>A0A504XZ73</accession>
<dbReference type="Proteomes" id="UP000318821">
    <property type="component" value="Unassembled WGS sequence"/>
</dbReference>
<evidence type="ECO:0000313" key="2">
    <source>
        <dbReference type="Proteomes" id="UP000318821"/>
    </source>
</evidence>
<protein>
    <submittedName>
        <fullName evidence="1">Uncharacterized protein</fullName>
    </submittedName>
</protein>
<dbReference type="EMBL" id="RHLD01000026">
    <property type="protein sequence ID" value="TPP50467.1"/>
    <property type="molecule type" value="Genomic_DNA"/>
</dbReference>
<proteinExistence type="predicted"/>
<evidence type="ECO:0000313" key="1">
    <source>
        <dbReference type="EMBL" id="TPP50467.1"/>
    </source>
</evidence>
<reference evidence="2" key="1">
    <citation type="submission" date="2019-02" db="EMBL/GenBank/DDBJ databases">
        <title>FDA dAtabase for Regulatory Grade micrObial Sequences (FDA-ARGOS): Supporting development and validation of Infectious Disease Dx tests.</title>
        <authorList>
            <person name="Duncan R."/>
            <person name="Fisher C."/>
            <person name="Tallon L."/>
            <person name="Sadzewicz L."/>
            <person name="Sengamalay N."/>
            <person name="Ott S."/>
            <person name="Godinez A."/>
            <person name="Nagaraj S."/>
            <person name="Vavikolanu K."/>
            <person name="Vyas G."/>
            <person name="Nadendla S."/>
            <person name="Aluvathingal J."/>
            <person name="Sichtig H."/>
        </authorList>
    </citation>
    <scope>NUCLEOTIDE SEQUENCE [LARGE SCALE GENOMIC DNA]</scope>
    <source>
        <strain evidence="2">FDAARGOS_360</strain>
    </source>
</reference>